<evidence type="ECO:0000313" key="14">
    <source>
        <dbReference type="Proteomes" id="UP000176511"/>
    </source>
</evidence>
<evidence type="ECO:0000256" key="1">
    <source>
        <dbReference type="ARBA" id="ARBA00001962"/>
    </source>
</evidence>
<evidence type="ECO:0000256" key="12">
    <source>
        <dbReference type="SAM" id="Phobius"/>
    </source>
</evidence>
<evidence type="ECO:0000256" key="2">
    <source>
        <dbReference type="ARBA" id="ARBA00004370"/>
    </source>
</evidence>
<dbReference type="InterPro" id="IPR038659">
    <property type="entry name" value="AOX_sf"/>
</dbReference>
<keyword evidence="6" id="KW-0479">Metal-binding</keyword>
<accession>A0A1F6DK75</accession>
<dbReference type="Pfam" id="PF01786">
    <property type="entry name" value="AOX"/>
    <property type="match status" value="1"/>
</dbReference>
<keyword evidence="4" id="KW-0679">Respiratory chain</keyword>
<dbReference type="GO" id="GO:0009916">
    <property type="term" value="F:alternative oxidase activity"/>
    <property type="evidence" value="ECO:0007669"/>
    <property type="project" value="InterPro"/>
</dbReference>
<organism evidence="13 14">
    <name type="scientific">Candidatus Kaiserbacteria bacterium RIFCSPHIGHO2_02_FULL_49_34</name>
    <dbReference type="NCBI Taxonomy" id="1798491"/>
    <lineage>
        <taxon>Bacteria</taxon>
        <taxon>Candidatus Kaiseribacteriota</taxon>
    </lineage>
</organism>
<feature type="transmembrane region" description="Helical" evidence="12">
    <location>
        <begin position="36"/>
        <end position="53"/>
    </location>
</feature>
<evidence type="ECO:0000256" key="5">
    <source>
        <dbReference type="ARBA" id="ARBA00022692"/>
    </source>
</evidence>
<sequence>MNVRNMAHHEERVAALRDAEVRALYAGEYDAYRPGLFPRVLGALLVFAGNVVYGREPSYLKFRAVEIIARVPYHSWNAAVYTLMTLCFANEQRALALASTSRFAHFAQENETMHVVVISQLAALHEKAGFIRGSFLPVLFAFFYFWWSYVLYIVHRRSSYELNFLFESHAYQQYSSFLTQNEDVLKARVMASDYLEWYGREAKTEYDFFVWVRNDELIHRNESIEAVVCKK</sequence>
<reference evidence="13 14" key="1">
    <citation type="journal article" date="2016" name="Nat. Commun.">
        <title>Thousands of microbial genomes shed light on interconnected biogeochemical processes in an aquifer system.</title>
        <authorList>
            <person name="Anantharaman K."/>
            <person name="Brown C.T."/>
            <person name="Hug L.A."/>
            <person name="Sharon I."/>
            <person name="Castelle C.J."/>
            <person name="Probst A.J."/>
            <person name="Thomas B.C."/>
            <person name="Singh A."/>
            <person name="Wilkins M.J."/>
            <person name="Karaoz U."/>
            <person name="Brodie E.L."/>
            <person name="Williams K.H."/>
            <person name="Hubbard S.S."/>
            <person name="Banfield J.F."/>
        </authorList>
    </citation>
    <scope>NUCLEOTIDE SEQUENCE [LARGE SCALE GENOMIC DNA]</scope>
</reference>
<dbReference type="Gene3D" id="1.20.1260.140">
    <property type="entry name" value="Alternative oxidase"/>
    <property type="match status" value="1"/>
</dbReference>
<evidence type="ECO:0000256" key="10">
    <source>
        <dbReference type="ARBA" id="ARBA00023004"/>
    </source>
</evidence>
<feature type="transmembrane region" description="Helical" evidence="12">
    <location>
        <begin position="135"/>
        <end position="154"/>
    </location>
</feature>
<comment type="caution">
    <text evidence="13">The sequence shown here is derived from an EMBL/GenBank/DDBJ whole genome shotgun (WGS) entry which is preliminary data.</text>
</comment>
<evidence type="ECO:0008006" key="15">
    <source>
        <dbReference type="Google" id="ProtNLM"/>
    </source>
</evidence>
<comment type="cofactor">
    <cofactor evidence="1">
        <name>Fe cation</name>
        <dbReference type="ChEBI" id="CHEBI:24875"/>
    </cofactor>
</comment>
<evidence type="ECO:0000256" key="8">
    <source>
        <dbReference type="ARBA" id="ARBA00022989"/>
    </source>
</evidence>
<dbReference type="AlphaFoldDB" id="A0A1F6DK75"/>
<evidence type="ECO:0000256" key="4">
    <source>
        <dbReference type="ARBA" id="ARBA00022660"/>
    </source>
</evidence>
<dbReference type="EMBL" id="MFLE01000015">
    <property type="protein sequence ID" value="OGG61717.1"/>
    <property type="molecule type" value="Genomic_DNA"/>
</dbReference>
<dbReference type="GO" id="GO:0016020">
    <property type="term" value="C:membrane"/>
    <property type="evidence" value="ECO:0007669"/>
    <property type="project" value="UniProtKB-SubCell"/>
</dbReference>
<keyword evidence="11 12" id="KW-0472">Membrane</keyword>
<keyword evidence="5 12" id="KW-0812">Transmembrane</keyword>
<dbReference type="Proteomes" id="UP000176511">
    <property type="component" value="Unassembled WGS sequence"/>
</dbReference>
<dbReference type="InterPro" id="IPR002680">
    <property type="entry name" value="AOX"/>
</dbReference>
<protein>
    <recommendedName>
        <fullName evidence="15">Alternative oxidase</fullName>
    </recommendedName>
</protein>
<keyword evidence="7" id="KW-0249">Electron transport</keyword>
<evidence type="ECO:0000256" key="7">
    <source>
        <dbReference type="ARBA" id="ARBA00022982"/>
    </source>
</evidence>
<evidence type="ECO:0000256" key="9">
    <source>
        <dbReference type="ARBA" id="ARBA00023002"/>
    </source>
</evidence>
<dbReference type="GO" id="GO:0046872">
    <property type="term" value="F:metal ion binding"/>
    <property type="evidence" value="ECO:0007669"/>
    <property type="project" value="UniProtKB-KW"/>
</dbReference>
<keyword evidence="9" id="KW-0560">Oxidoreductase</keyword>
<comment type="subcellular location">
    <subcellularLocation>
        <location evidence="2">Membrane</location>
    </subcellularLocation>
</comment>
<keyword evidence="3" id="KW-0813">Transport</keyword>
<evidence type="ECO:0000313" key="13">
    <source>
        <dbReference type="EMBL" id="OGG61717.1"/>
    </source>
</evidence>
<dbReference type="STRING" id="1798491.A3C87_03885"/>
<evidence type="ECO:0000256" key="6">
    <source>
        <dbReference type="ARBA" id="ARBA00022723"/>
    </source>
</evidence>
<gene>
    <name evidence="13" type="ORF">A3C87_03885</name>
</gene>
<proteinExistence type="predicted"/>
<evidence type="ECO:0000256" key="11">
    <source>
        <dbReference type="ARBA" id="ARBA00023136"/>
    </source>
</evidence>
<evidence type="ECO:0000256" key="3">
    <source>
        <dbReference type="ARBA" id="ARBA00022448"/>
    </source>
</evidence>
<name>A0A1F6DK75_9BACT</name>
<keyword evidence="8 12" id="KW-1133">Transmembrane helix</keyword>
<keyword evidence="10" id="KW-0408">Iron</keyword>